<dbReference type="EMBL" id="FNPB01000011">
    <property type="protein sequence ID" value="SDY31775.1"/>
    <property type="molecule type" value="Genomic_DNA"/>
</dbReference>
<keyword evidence="3" id="KW-1185">Reference proteome</keyword>
<evidence type="ECO:0000256" key="1">
    <source>
        <dbReference type="SAM" id="MobiDB-lite"/>
    </source>
</evidence>
<dbReference type="OrthoDB" id="346120at2157"/>
<gene>
    <name evidence="2" type="ORF">SAMN04487946_11123</name>
</gene>
<name>A0A1H3IWR2_9EURY</name>
<evidence type="ECO:0000313" key="2">
    <source>
        <dbReference type="EMBL" id="SDY31775.1"/>
    </source>
</evidence>
<reference evidence="3" key="1">
    <citation type="submission" date="2016-10" db="EMBL/GenBank/DDBJ databases">
        <authorList>
            <person name="Varghese N."/>
            <person name="Submissions S."/>
        </authorList>
    </citation>
    <scope>NUCLEOTIDE SEQUENCE [LARGE SCALE GENOMIC DNA]</scope>
    <source>
        <strain evidence="3">CGMCC 1.10118</strain>
    </source>
</reference>
<protein>
    <submittedName>
        <fullName evidence="2">Uncharacterized protein</fullName>
    </submittedName>
</protein>
<dbReference type="AlphaFoldDB" id="A0A1H3IWR2"/>
<sequence length="223" mass="24708">MQIDTATLTQIQEYRVTADPIIASDHATGTANLKNGIHEERRTLVEDTSVGERVPVATWGELTALCSTASLTHAAFTNARFVRLYQYALREYLDRIASDDQNANAILPSNFPVLPADDETHEYARELREALKRDRDRWFTEHVDELDIETDGVPTAFWLHDSTTTAAELLAEWYAVGEVSDQLLQSLPSLPGQTPGENPETAESAATQTTDESDPAQAGLDMF</sequence>
<organism evidence="2 3">
    <name type="scientific">Halobellus clavatus</name>
    <dbReference type="NCBI Taxonomy" id="660517"/>
    <lineage>
        <taxon>Archaea</taxon>
        <taxon>Methanobacteriati</taxon>
        <taxon>Methanobacteriota</taxon>
        <taxon>Stenosarchaea group</taxon>
        <taxon>Halobacteria</taxon>
        <taxon>Halobacteriales</taxon>
        <taxon>Haloferacaceae</taxon>
        <taxon>Halobellus</taxon>
    </lineage>
</organism>
<evidence type="ECO:0000313" key="3">
    <source>
        <dbReference type="Proteomes" id="UP000199170"/>
    </source>
</evidence>
<dbReference type="RefSeq" id="WP_089768492.1">
    <property type="nucleotide sequence ID" value="NZ_FNPB01000011.1"/>
</dbReference>
<dbReference type="Proteomes" id="UP000199170">
    <property type="component" value="Unassembled WGS sequence"/>
</dbReference>
<proteinExistence type="predicted"/>
<dbReference type="STRING" id="660517.SAMN04487946_11123"/>
<feature type="region of interest" description="Disordered" evidence="1">
    <location>
        <begin position="186"/>
        <end position="223"/>
    </location>
</feature>
<accession>A0A1H3IWR2</accession>